<evidence type="ECO:0000313" key="4">
    <source>
        <dbReference type="Proteomes" id="UP001500221"/>
    </source>
</evidence>
<protein>
    <submittedName>
        <fullName evidence="3">Uncharacterized protein</fullName>
    </submittedName>
</protein>
<dbReference type="SUPFAM" id="SSF50998">
    <property type="entry name" value="Quinoprotein alcohol dehydrogenase-like"/>
    <property type="match status" value="1"/>
</dbReference>
<feature type="chain" id="PRO_5045516889" evidence="2">
    <location>
        <begin position="25"/>
        <end position="644"/>
    </location>
</feature>
<dbReference type="RefSeq" id="WP_345454049.1">
    <property type="nucleotide sequence ID" value="NZ_BAABKG010000001.1"/>
</dbReference>
<evidence type="ECO:0000256" key="1">
    <source>
        <dbReference type="SAM" id="MobiDB-lite"/>
    </source>
</evidence>
<reference evidence="4" key="1">
    <citation type="journal article" date="2019" name="Int. J. Syst. Evol. Microbiol.">
        <title>The Global Catalogue of Microorganisms (GCM) 10K type strain sequencing project: providing services to taxonomists for standard genome sequencing and annotation.</title>
        <authorList>
            <consortium name="The Broad Institute Genomics Platform"/>
            <consortium name="The Broad Institute Genome Sequencing Center for Infectious Disease"/>
            <person name="Wu L."/>
            <person name="Ma J."/>
        </authorList>
    </citation>
    <scope>NUCLEOTIDE SEQUENCE [LARGE SCALE GENOMIC DNA]</scope>
    <source>
        <strain evidence="4">JCM 18459</strain>
    </source>
</reference>
<dbReference type="Proteomes" id="UP001500221">
    <property type="component" value="Unassembled WGS sequence"/>
</dbReference>
<feature type="region of interest" description="Disordered" evidence="1">
    <location>
        <begin position="458"/>
        <end position="478"/>
    </location>
</feature>
<keyword evidence="2" id="KW-0732">Signal</keyword>
<sequence length="644" mass="68079">MRTTRKALGLTVMTVLVVSGSMVAAGPGTAGTNHGAVVSADPADWTPHVVDEKVRSTATVDGITVAVGDFDQVREQGSSTTIARHLVFAFDSSGQVLDQVDPVITGSQAWDVVPAGDGRSVFIGGSFSRVDGLARPRVFKMDVHTGQVDPTFRPPSINNRITTLELRNGRLYAGGYFTQVGGVARTALVALDPTTGADTGTVGVTVAGTWNGGVMRVEEMTLNPAGTRLVAIGNFRSVNGQERNQIFMLDLGPTSATLSPWSTRGYSNKCSNTFETYMYDVDSSPDGQYFVVVTTGAYSGGPGAGSLCDAAARFEFASAAPNQVPTWVEYSGGDTFTAVEVTDEAIYVGGHFRWMNNPYAADRLGPGALSRKGLAALDPRNGLPLTWNPGRDRGWGVWGFRSTPDGLWVGHDTDTVAGETHGKLAFFPLAGGTTMPADRSGTLPGDVYLMGRPGDATSGQRTGFDGASVTSTAPQGGGGTDWSTVRGGFMLDGRLFYGLADGTFKSRTFDGTRFGNVGAVNLYRNTGFAGELPSVTSMFYDRVLGRMYFTLAGSTRLYYRYFTSESRVVGGIRYEVGDPGSGVTWNTVTGAFLVGDRLYVRQGTTLARVSWQSGAPVAGSRAVVSGPAVDGGDWSSRVMFLRAP</sequence>
<comment type="caution">
    <text evidence="3">The sequence shown here is derived from an EMBL/GenBank/DDBJ whole genome shotgun (WGS) entry which is preliminary data.</text>
</comment>
<evidence type="ECO:0000256" key="2">
    <source>
        <dbReference type="SAM" id="SignalP"/>
    </source>
</evidence>
<gene>
    <name evidence="3" type="ORF">GCM10023340_04210</name>
</gene>
<name>A0ABP9P6Y0_9ACTN</name>
<evidence type="ECO:0000313" key="3">
    <source>
        <dbReference type="EMBL" id="GAA5141825.1"/>
    </source>
</evidence>
<feature type="signal peptide" evidence="2">
    <location>
        <begin position="1"/>
        <end position="24"/>
    </location>
</feature>
<accession>A0ABP9P6Y0</accession>
<organism evidence="3 4">
    <name type="scientific">Nocardioides marinquilinus</name>
    <dbReference type="NCBI Taxonomy" id="1210400"/>
    <lineage>
        <taxon>Bacteria</taxon>
        <taxon>Bacillati</taxon>
        <taxon>Actinomycetota</taxon>
        <taxon>Actinomycetes</taxon>
        <taxon>Propionibacteriales</taxon>
        <taxon>Nocardioidaceae</taxon>
        <taxon>Nocardioides</taxon>
    </lineage>
</organism>
<dbReference type="InterPro" id="IPR011047">
    <property type="entry name" value="Quinoprotein_ADH-like_sf"/>
</dbReference>
<dbReference type="EMBL" id="BAABKG010000001">
    <property type="protein sequence ID" value="GAA5141825.1"/>
    <property type="molecule type" value="Genomic_DNA"/>
</dbReference>
<proteinExistence type="predicted"/>
<keyword evidence="4" id="KW-1185">Reference proteome</keyword>